<sequence>MKKATDLFQTRDRVVGRRGANGTEQPQDQPYDSMQVDDELPIGMSRGNQSDHSVNDVVQPTIPVTGAIRRLQTTAASKYPPLRQPLPKEPPTYNIVGYHATPIDNWASIKAKGLAIGKSSPAAQDWVGKWSGKAVYFHLQFPSHELANGYDPDTGEPYTITIETKLHHGAEYFVPDEDAATNVDETPDVIRHKGSIAVGYPTPPGDFIRVHLVDTLAARAWAKANVKRWPVTFHKV</sequence>
<name>B2ZY19_9CAUD</name>
<evidence type="ECO:0000313" key="3">
    <source>
        <dbReference type="Proteomes" id="UP000001034"/>
    </source>
</evidence>
<reference evidence="2 3" key="1">
    <citation type="journal article" date="2010" name="Virology">
        <title>A jumbo phage infecting the phytopathogen Ralstonia solanacearum defines a new lineage of the Myoviridae family.</title>
        <authorList>
            <person name="Yamada T."/>
            <person name="Satoh S."/>
            <person name="Ishikawa H."/>
            <person name="Fujiwara A."/>
            <person name="Kawasaki T."/>
            <person name="Fujie M."/>
            <person name="Ogata H."/>
        </authorList>
    </citation>
    <scope>NUCLEOTIDE SEQUENCE [LARGE SCALE GENOMIC DNA]</scope>
</reference>
<proteinExistence type="predicted"/>
<evidence type="ECO:0000313" key="2">
    <source>
        <dbReference type="EMBL" id="BAG41562.1"/>
    </source>
</evidence>
<feature type="compositionally biased region" description="Polar residues" evidence="1">
    <location>
        <begin position="22"/>
        <end position="32"/>
    </location>
</feature>
<evidence type="ECO:0000256" key="1">
    <source>
        <dbReference type="SAM" id="MobiDB-lite"/>
    </source>
</evidence>
<keyword evidence="3" id="KW-1185">Reference proteome</keyword>
<protein>
    <submittedName>
        <fullName evidence="2">Uncharacterized protein</fullName>
    </submittedName>
</protein>
<dbReference type="Proteomes" id="UP000001034">
    <property type="component" value="Segment"/>
</dbReference>
<organism evidence="2 3">
    <name type="scientific">Ralstonia phage phiRSL1</name>
    <dbReference type="NCBI Taxonomy" id="1980924"/>
    <lineage>
        <taxon>Viruses</taxon>
        <taxon>Duplodnaviria</taxon>
        <taxon>Heunggongvirae</taxon>
        <taxon>Uroviricota</taxon>
        <taxon>Caudoviricetes</taxon>
        <taxon>Mieseafarmvirus</taxon>
        <taxon>Mieseafarmvirus RSL1</taxon>
    </lineage>
</organism>
<feature type="compositionally biased region" description="Polar residues" evidence="1">
    <location>
        <begin position="46"/>
        <end position="56"/>
    </location>
</feature>
<dbReference type="EMBL" id="AB366653">
    <property type="protein sequence ID" value="BAG41562.1"/>
    <property type="molecule type" value="Genomic_DNA"/>
</dbReference>
<dbReference type="GeneID" id="6369765"/>
<feature type="region of interest" description="Disordered" evidence="1">
    <location>
        <begin position="1"/>
        <end position="56"/>
    </location>
</feature>
<dbReference type="RefSeq" id="YP_001949992.1">
    <property type="nucleotide sequence ID" value="NC_010811.2"/>
</dbReference>
<accession>B2ZY19</accession>
<dbReference type="KEGG" id="vg:6369765"/>